<dbReference type="InterPro" id="IPR000182">
    <property type="entry name" value="GNAT_dom"/>
</dbReference>
<dbReference type="Proteomes" id="UP000019226">
    <property type="component" value="Chromosome"/>
</dbReference>
<evidence type="ECO:0000313" key="5">
    <source>
        <dbReference type="Proteomes" id="UP000019226"/>
    </source>
</evidence>
<evidence type="ECO:0000256" key="1">
    <source>
        <dbReference type="ARBA" id="ARBA00022679"/>
    </source>
</evidence>
<name>A0ABN4CEB4_9CORY</name>
<keyword evidence="2" id="KW-0012">Acyltransferase</keyword>
<dbReference type="Gene3D" id="3.40.630.30">
    <property type="match status" value="1"/>
</dbReference>
<protein>
    <submittedName>
        <fullName evidence="4">Acetyltransferase</fullName>
    </submittedName>
</protein>
<dbReference type="PANTHER" id="PTHR43072:SF23">
    <property type="entry name" value="UPF0039 PROTEIN C11D3.02C"/>
    <property type="match status" value="1"/>
</dbReference>
<dbReference type="PANTHER" id="PTHR43072">
    <property type="entry name" value="N-ACETYLTRANSFERASE"/>
    <property type="match status" value="1"/>
</dbReference>
<keyword evidence="5" id="KW-1185">Reference proteome</keyword>
<evidence type="ECO:0000256" key="2">
    <source>
        <dbReference type="ARBA" id="ARBA00023315"/>
    </source>
</evidence>
<evidence type="ECO:0000259" key="3">
    <source>
        <dbReference type="PROSITE" id="PS51186"/>
    </source>
</evidence>
<evidence type="ECO:0000313" key="4">
    <source>
        <dbReference type="EMBL" id="AHI20471.1"/>
    </source>
</evidence>
<dbReference type="SUPFAM" id="SSF55729">
    <property type="entry name" value="Acyl-CoA N-acyltransferases (Nat)"/>
    <property type="match status" value="1"/>
</dbReference>
<organism evidence="4 5">
    <name type="scientific">Corynebacterium casei LMG S-19264</name>
    <dbReference type="NCBI Taxonomy" id="1285583"/>
    <lineage>
        <taxon>Bacteria</taxon>
        <taxon>Bacillati</taxon>
        <taxon>Actinomycetota</taxon>
        <taxon>Actinomycetes</taxon>
        <taxon>Mycobacteriales</taxon>
        <taxon>Corynebacteriaceae</taxon>
        <taxon>Corynebacterium</taxon>
    </lineage>
</organism>
<sequence length="198" mass="22308">MTKRSFAIRPFRAEDYPQVQDIYEQGLITGNASYEHRPLTLDEFNDGKILDTVYVAVEENDDSKVIGWVSGAHISQREVLAGVVEDSIYIDPQAQGRGIAGGLLDKFIEVCQEKGMWAIHSWIFPENDGSAKLHASRGFEKVGTYKHLAKMTYGERAGEWRDTDVYQKLLPKPEKVAAEEEFEKTASERIKAVKPVTT</sequence>
<dbReference type="InterPro" id="IPR016181">
    <property type="entry name" value="Acyl_CoA_acyltransferase"/>
</dbReference>
<dbReference type="CDD" id="cd04301">
    <property type="entry name" value="NAT_SF"/>
    <property type="match status" value="1"/>
</dbReference>
<dbReference type="Pfam" id="PF00583">
    <property type="entry name" value="Acetyltransf_1"/>
    <property type="match status" value="1"/>
</dbReference>
<proteinExistence type="predicted"/>
<accession>A0ABN4CEB4</accession>
<reference evidence="5" key="1">
    <citation type="submission" date="2013-02" db="EMBL/GenBank/DDBJ databases">
        <title>The complete genome sequence of Corynebacterium casei LMG S-19264 (=DSM 44701).</title>
        <authorList>
            <person name="Ruckert C."/>
            <person name="Albersmeier A."/>
            <person name="Kalinowski J."/>
        </authorList>
    </citation>
    <scope>NUCLEOTIDE SEQUENCE [LARGE SCALE GENOMIC DNA]</scope>
    <source>
        <strain evidence="5">LMG S-19264</strain>
    </source>
</reference>
<dbReference type="GeneID" id="82878029"/>
<dbReference type="RefSeq" id="WP_025387831.1">
    <property type="nucleotide sequence ID" value="NZ_CP004350.1"/>
</dbReference>
<feature type="domain" description="N-acetyltransferase" evidence="3">
    <location>
        <begin position="6"/>
        <end position="171"/>
    </location>
</feature>
<dbReference type="PROSITE" id="PS51186">
    <property type="entry name" value="GNAT"/>
    <property type="match status" value="1"/>
</dbReference>
<keyword evidence="1" id="KW-0808">Transferase</keyword>
<dbReference type="EMBL" id="CP004350">
    <property type="protein sequence ID" value="AHI20471.1"/>
    <property type="molecule type" value="Genomic_DNA"/>
</dbReference>
<gene>
    <name evidence="4" type="ORF">CCASEI_09570</name>
</gene>